<dbReference type="OrthoDB" id="2265577at2759"/>
<feature type="region of interest" description="Disordered" evidence="2">
    <location>
        <begin position="1"/>
        <end position="26"/>
    </location>
</feature>
<feature type="compositionally biased region" description="Basic and acidic residues" evidence="2">
    <location>
        <begin position="64"/>
        <end position="73"/>
    </location>
</feature>
<sequence length="503" mass="57253">MSPYPSVATAQLPPTPQATPRNSSSCSGLSMANALSFSANSNLMNYSLPKSDRKETTTAYQESAGKETRREIQRGNSNTKTRQLDAQIERLTLQNVKLQRTNRLLKVDTDNLIKQKTQPLEENVRQLTLANVQLQRAARLLQQDLEEKSMCLEKLKQEQITQMKSVGPEYEFLVQMINLLHRQISGDPTCNETCCFTLQPISQSTTVMTLPPENDKADSQHICRPVVHSSVSQGSYAIELENKIVHLEQVVEELDNDKGHILRQMAFKDNDIETLKKELQLKDNIVSQLEQDFLDLEEQLRYLQHELDDRRLTQSKEEHLQDPKRQSQLLMERKRRSLAIKDSNELEHMLSGDLDYNNLYNDQDEDTLCDKESSSNSRLSESFKLDNEPLQDDQQPLDGYYHQSLQQTSSQLHQAPNVSIPCQYSEQLRERGIHGNTKDKSNPSGERGQHPFALFAVLAGALGFASQLGVTDDWTLPITLAILVSVFLRSEAAKDMQFKVKLN</sequence>
<feature type="region of interest" description="Disordered" evidence="2">
    <location>
        <begin position="365"/>
        <end position="397"/>
    </location>
</feature>
<dbReference type="VEuPathDB" id="FungiDB:LCOR_06535.1"/>
<keyword evidence="1" id="KW-0175">Coiled coil</keyword>
<reference evidence="3" key="1">
    <citation type="submission" date="2013-08" db="EMBL/GenBank/DDBJ databases">
        <title>Gene expansion shapes genome architecture in the human pathogen Lichtheimia corymbifera: an evolutionary genomics analysis in the ancient terrestrial Mucorales (Mucoromycotina).</title>
        <authorList>
            <person name="Schwartze V.U."/>
            <person name="Winter S."/>
            <person name="Shelest E."/>
            <person name="Marcet-Houben M."/>
            <person name="Horn F."/>
            <person name="Wehner S."/>
            <person name="Hoffmann K."/>
            <person name="Riege K."/>
            <person name="Sammeth M."/>
            <person name="Nowrousian M."/>
            <person name="Valiante V."/>
            <person name="Linde J."/>
            <person name="Jacobsen I.D."/>
            <person name="Marz M."/>
            <person name="Brakhage A.A."/>
            <person name="Gabaldon T."/>
            <person name="Bocker S."/>
            <person name="Voigt K."/>
        </authorList>
    </citation>
    <scope>NUCLEOTIDE SEQUENCE [LARGE SCALE GENOMIC DNA]</scope>
    <source>
        <strain evidence="3">FSU 9682</strain>
    </source>
</reference>
<feature type="coiled-coil region" evidence="1">
    <location>
        <begin position="81"/>
        <end position="158"/>
    </location>
</feature>
<proteinExistence type="predicted"/>
<feature type="region of interest" description="Disordered" evidence="2">
    <location>
        <begin position="61"/>
        <end position="81"/>
    </location>
</feature>
<feature type="coiled-coil region" evidence="1">
    <location>
        <begin position="237"/>
        <end position="306"/>
    </location>
</feature>
<evidence type="ECO:0000256" key="2">
    <source>
        <dbReference type="SAM" id="MobiDB-lite"/>
    </source>
</evidence>
<evidence type="ECO:0000256" key="1">
    <source>
        <dbReference type="SAM" id="Coils"/>
    </source>
</evidence>
<evidence type="ECO:0000313" key="4">
    <source>
        <dbReference type="Proteomes" id="UP000027586"/>
    </source>
</evidence>
<protein>
    <submittedName>
        <fullName evidence="3">Uncharacterized protein</fullName>
    </submittedName>
</protein>
<dbReference type="STRING" id="1263082.A0A068RZ25"/>
<dbReference type="AlphaFoldDB" id="A0A068RZ25"/>
<dbReference type="EMBL" id="CBTN010000029">
    <property type="protein sequence ID" value="CDH55393.1"/>
    <property type="molecule type" value="Genomic_DNA"/>
</dbReference>
<dbReference type="Proteomes" id="UP000027586">
    <property type="component" value="Unassembled WGS sequence"/>
</dbReference>
<gene>
    <name evidence="3" type="ORF">LCOR_06535.1</name>
</gene>
<evidence type="ECO:0000313" key="3">
    <source>
        <dbReference type="EMBL" id="CDH55393.1"/>
    </source>
</evidence>
<organism evidence="3 4">
    <name type="scientific">Lichtheimia corymbifera JMRC:FSU:9682</name>
    <dbReference type="NCBI Taxonomy" id="1263082"/>
    <lineage>
        <taxon>Eukaryota</taxon>
        <taxon>Fungi</taxon>
        <taxon>Fungi incertae sedis</taxon>
        <taxon>Mucoromycota</taxon>
        <taxon>Mucoromycotina</taxon>
        <taxon>Mucoromycetes</taxon>
        <taxon>Mucorales</taxon>
        <taxon>Lichtheimiaceae</taxon>
        <taxon>Lichtheimia</taxon>
    </lineage>
</organism>
<comment type="caution">
    <text evidence="3">The sequence shown here is derived from an EMBL/GenBank/DDBJ whole genome shotgun (WGS) entry which is preliminary data.</text>
</comment>
<accession>A0A068RZ25</accession>
<name>A0A068RZ25_9FUNG</name>
<keyword evidence="4" id="KW-1185">Reference proteome</keyword>